<evidence type="ECO:0000313" key="1">
    <source>
        <dbReference type="EMBL" id="AWW14397.1"/>
    </source>
</evidence>
<dbReference type="RefSeq" id="YP_010086304.1">
    <property type="nucleotide sequence ID" value="NC_055453.1"/>
</dbReference>
<sequence length="180" mass="21263">MDEQQFCSDLSKLTAIILKDDWPHPESRLGDVIAHMAKNNLLLKRKRDEYPEIRGAFSLSNEARDYLNALQTEKLTHCRLCYHKDNKNQCDFHKRYIFTKNVNEYRNEYVQFLNSEMGIISFVELYYTFLSIDLWKITAQILFRDLTGFSSVKELLDNYNYTSDENVDSANVETMDTDDD</sequence>
<dbReference type="GeneID" id="65101515"/>
<proteinExistence type="predicted"/>
<gene>
    <name evidence="1" type="primary">orf37</name>
    <name evidence="1" type="ORF">HytaNPV_gp037</name>
</gene>
<dbReference type="Proteomes" id="UP000501125">
    <property type="component" value="Chromosome"/>
</dbReference>
<protein>
    <recommendedName>
        <fullName evidence="3">Ac34</fullName>
    </recommendedName>
</protein>
<evidence type="ECO:0000313" key="2">
    <source>
        <dbReference type="Proteomes" id="UP000501125"/>
    </source>
</evidence>
<dbReference type="Pfam" id="PF06851">
    <property type="entry name" value="DUF1247"/>
    <property type="match status" value="1"/>
</dbReference>
<organism evidence="1 2">
    <name type="scientific">Hyposidra talaca nucleopolyhedrovirus</name>
    <dbReference type="NCBI Taxonomy" id="1070315"/>
    <lineage>
        <taxon>Viruses</taxon>
        <taxon>Viruses incertae sedis</taxon>
        <taxon>Naldaviricetes</taxon>
        <taxon>Lefavirales</taxon>
        <taxon>Baculoviridae</taxon>
        <taxon>Alphabaculovirus</taxon>
        <taxon>Alphabaculovirus hytalacae</taxon>
    </lineage>
</organism>
<dbReference type="KEGG" id="vg:65101515"/>
<reference evidence="1 2" key="1">
    <citation type="journal article" date="2018" name="Sci. Rep.">
        <title>Comprehensive analysis of single molecule sequencing-derived complete genome and whole transcriptome of Hyposidra talaca nuclear polyhedrosis virus.</title>
        <authorList>
            <person name="Nguyen T.T."/>
            <person name="Suryamohan K."/>
            <person name="Kuriakose B."/>
            <person name="Janakiraman V."/>
            <person name="Reichelt M."/>
            <person name="Chaudhuri S."/>
            <person name="Guillory J."/>
            <person name="Divakaran N."/>
            <person name="Rabins P.E."/>
            <person name="Goel R."/>
            <person name="Deka B."/>
            <person name="Sarkar S."/>
            <person name="Ekka P."/>
            <person name="Tsai Y.C."/>
            <person name="Vargas D."/>
            <person name="Santhosh S."/>
            <person name="Mohan S."/>
            <person name="Chin C.S."/>
            <person name="Korlach J."/>
            <person name="Thomas G."/>
            <person name="Babu A."/>
            <person name="Seshagiri S."/>
        </authorList>
    </citation>
    <scope>NUCLEOTIDE SEQUENCE [LARGE SCALE GENOMIC DNA]</scope>
    <source>
        <strain evidence="1 2">HytaNPVIndia001</strain>
    </source>
</reference>
<accession>A0A2Z4HHZ4</accession>
<dbReference type="InterPro" id="IPR009657">
    <property type="entry name" value="Protein_Ac34"/>
</dbReference>
<keyword evidence="2" id="KW-1185">Reference proteome</keyword>
<name>A0A2Z4HHZ4_9ABAC</name>
<evidence type="ECO:0008006" key="3">
    <source>
        <dbReference type="Google" id="ProtNLM"/>
    </source>
</evidence>
<dbReference type="EMBL" id="MH261376">
    <property type="protein sequence ID" value="AWW14397.1"/>
    <property type="molecule type" value="Genomic_DNA"/>
</dbReference>